<keyword evidence="1" id="KW-0472">Membrane</keyword>
<keyword evidence="3" id="KW-1185">Reference proteome</keyword>
<evidence type="ECO:0000313" key="2">
    <source>
        <dbReference type="EMBL" id="QKG80813.1"/>
    </source>
</evidence>
<dbReference type="PANTHER" id="PTHR35813:SF1">
    <property type="entry name" value="INNER MEMBRANE PROTEIN YBAN"/>
    <property type="match status" value="1"/>
</dbReference>
<dbReference type="KEGG" id="ttz:FHG85_11245"/>
<dbReference type="Proteomes" id="UP000500961">
    <property type="component" value="Chromosome"/>
</dbReference>
<gene>
    <name evidence="2" type="ORF">FHG85_11245</name>
</gene>
<dbReference type="AlphaFoldDB" id="A0A7D3Y0Y3"/>
<dbReference type="RefSeq" id="WP_246249214.1">
    <property type="nucleotide sequence ID" value="NZ_CP041345.1"/>
</dbReference>
<feature type="transmembrane region" description="Helical" evidence="1">
    <location>
        <begin position="83"/>
        <end position="101"/>
    </location>
</feature>
<organism evidence="2 3">
    <name type="scientific">Tenuifilum thalassicum</name>
    <dbReference type="NCBI Taxonomy" id="2590900"/>
    <lineage>
        <taxon>Bacteria</taxon>
        <taxon>Pseudomonadati</taxon>
        <taxon>Bacteroidota</taxon>
        <taxon>Bacteroidia</taxon>
        <taxon>Bacteroidales</taxon>
        <taxon>Tenuifilaceae</taxon>
        <taxon>Tenuifilum</taxon>
    </lineage>
</organism>
<protein>
    <submittedName>
        <fullName evidence="2">DUF454 domain-containing protein</fullName>
    </submittedName>
</protein>
<dbReference type="PIRSF" id="PIRSF016789">
    <property type="entry name" value="DUF454"/>
    <property type="match status" value="1"/>
</dbReference>
<evidence type="ECO:0000313" key="3">
    <source>
        <dbReference type="Proteomes" id="UP000500961"/>
    </source>
</evidence>
<dbReference type="EMBL" id="CP041345">
    <property type="protein sequence ID" value="QKG80813.1"/>
    <property type="molecule type" value="Genomic_DNA"/>
</dbReference>
<feature type="transmembrane region" description="Helical" evidence="1">
    <location>
        <begin position="41"/>
        <end position="62"/>
    </location>
</feature>
<accession>A0A7D3Y0Y3</accession>
<dbReference type="Pfam" id="PF04304">
    <property type="entry name" value="DUF454"/>
    <property type="match status" value="1"/>
</dbReference>
<evidence type="ECO:0000256" key="1">
    <source>
        <dbReference type="SAM" id="Phobius"/>
    </source>
</evidence>
<sequence length="132" mass="15137">MKKARKKKSPLVRALFIAFGIISFGLGVIGIFLPLLPTTPFMLLSAFLFLRSSDKLYLWLVNHRIFGKYIHDYMENRSIPKRVKWFTLILLWSTILASISTLNVNNYIRGLLLLVAIGVTVHVVKLRNSHPD</sequence>
<dbReference type="InterPro" id="IPR007401">
    <property type="entry name" value="DUF454"/>
</dbReference>
<keyword evidence="1" id="KW-1133">Transmembrane helix</keyword>
<dbReference type="GO" id="GO:0005886">
    <property type="term" value="C:plasma membrane"/>
    <property type="evidence" value="ECO:0007669"/>
    <property type="project" value="TreeGrafter"/>
</dbReference>
<feature type="transmembrane region" description="Helical" evidence="1">
    <location>
        <begin position="12"/>
        <end position="35"/>
    </location>
</feature>
<proteinExistence type="predicted"/>
<feature type="transmembrane region" description="Helical" evidence="1">
    <location>
        <begin position="107"/>
        <end position="124"/>
    </location>
</feature>
<name>A0A7D3Y0Y3_9BACT</name>
<dbReference type="PANTHER" id="PTHR35813">
    <property type="entry name" value="INNER MEMBRANE PROTEIN YBAN"/>
    <property type="match status" value="1"/>
</dbReference>
<keyword evidence="1" id="KW-0812">Transmembrane</keyword>
<reference evidence="2 3" key="1">
    <citation type="submission" date="2019-07" db="EMBL/GenBank/DDBJ databases">
        <title>Thalassofilum flectens gen. nov., sp. nov., a novel moderate thermophilic anaerobe from a shallow sea hot spring in Kunashir Island (Russia), representing a new family in the order Bacteroidales, and proposal of Thalassofilacea fam. nov.</title>
        <authorList>
            <person name="Kochetkova T.V."/>
            <person name="Podosokorskaya O.A."/>
            <person name="Novikov A."/>
            <person name="Elcheninov A.G."/>
            <person name="Toshchakov S.V."/>
            <person name="Kublanov I.V."/>
        </authorList>
    </citation>
    <scope>NUCLEOTIDE SEQUENCE [LARGE SCALE GENOMIC DNA]</scope>
    <source>
        <strain evidence="2 3">38-H</strain>
    </source>
</reference>